<evidence type="ECO:0000313" key="2">
    <source>
        <dbReference type="Proteomes" id="UP000304840"/>
    </source>
</evidence>
<proteinExistence type="predicted"/>
<name>A0AAI8CHG8_9FLAO</name>
<gene>
    <name evidence="1" type="ORF">UN65_06020</name>
</gene>
<evidence type="ECO:0000313" key="1">
    <source>
        <dbReference type="EMBL" id="AMO19969.1"/>
    </source>
</evidence>
<reference evidence="2" key="1">
    <citation type="submission" date="2016-03" db="EMBL/GenBank/DDBJ databases">
        <title>Flavobacterium columnare strain B185, complete genome.</title>
        <authorList>
            <person name="Sundberg L.-R."/>
            <person name="Papponen P."/>
            <person name="Laanto E."/>
        </authorList>
    </citation>
    <scope>NUCLEOTIDE SEQUENCE [LARGE SCALE GENOMIC DNA]</scope>
    <source>
        <strain evidence="2">B185</strain>
    </source>
</reference>
<protein>
    <submittedName>
        <fullName evidence="1">Uncharacterized protein</fullName>
    </submittedName>
</protein>
<dbReference type="RefSeq" id="WP_107317712.1">
    <property type="nucleotide sequence ID" value="NZ_CP010992.1"/>
</dbReference>
<dbReference type="GeneID" id="60759285"/>
<organism evidence="1 2">
    <name type="scientific">Flavobacterium columnare</name>
    <dbReference type="NCBI Taxonomy" id="996"/>
    <lineage>
        <taxon>Bacteria</taxon>
        <taxon>Pseudomonadati</taxon>
        <taxon>Bacteroidota</taxon>
        <taxon>Flavobacteriia</taxon>
        <taxon>Flavobacteriales</taxon>
        <taxon>Flavobacteriaceae</taxon>
        <taxon>Flavobacterium</taxon>
    </lineage>
</organism>
<accession>A0AAI8CHG8</accession>
<dbReference type="AlphaFoldDB" id="A0AAI8CHG8"/>
<sequence>MGFFDIFFKKKQAVTNLKNSKQTQDVQLNKENTFVSTVDHLKHKIIRSLTNEQRERIHKSTILLQAGQLYMHYWTDHLVCKNPNDPEWQNKVMFFWKAEEPFPKKSLPPIFETFKTKHFLFVGDTSKISLQIGQAIPWFGMPGLGQKHSCEMNGQKITIPELNKIGLVEYIEPVELKDDNLDILSDKDNYFFLIDERITPFQNGNFLLNGIPIPIDVAYSIGGIHIIKKIELEESKSK</sequence>
<dbReference type="EMBL" id="CP010992">
    <property type="protein sequence ID" value="AMO19969.1"/>
    <property type="molecule type" value="Genomic_DNA"/>
</dbReference>
<dbReference type="Proteomes" id="UP000304840">
    <property type="component" value="Chromosome"/>
</dbReference>
<reference evidence="1 2" key="2">
    <citation type="submission" date="2019-05" db="EMBL/GenBank/DDBJ databases">
        <authorList>
            <person name="Ravantti J.J."/>
        </authorList>
    </citation>
    <scope>NUCLEOTIDE SEQUENCE [LARGE SCALE GENOMIC DNA]</scope>
    <source>
        <strain evidence="1 2">B185</strain>
    </source>
</reference>